<dbReference type="Proteomes" id="UP000014760">
    <property type="component" value="Unassembled WGS sequence"/>
</dbReference>
<dbReference type="EMBL" id="KB300949">
    <property type="protein sequence ID" value="ELU06150.1"/>
    <property type="molecule type" value="Genomic_DNA"/>
</dbReference>
<dbReference type="HOGENOM" id="CLU_2111190_0_0_1"/>
<dbReference type="AlphaFoldDB" id="R7UIZ0"/>
<keyword evidence="1" id="KW-0732">Signal</keyword>
<reference evidence="3" key="3">
    <citation type="submission" date="2015-06" db="UniProtKB">
        <authorList>
            <consortium name="EnsemblMetazoa"/>
        </authorList>
    </citation>
    <scope>IDENTIFICATION</scope>
</reference>
<evidence type="ECO:0000256" key="1">
    <source>
        <dbReference type="SAM" id="SignalP"/>
    </source>
</evidence>
<evidence type="ECO:0000313" key="3">
    <source>
        <dbReference type="EnsemblMetazoa" id="CapteP212759"/>
    </source>
</evidence>
<protein>
    <submittedName>
        <fullName evidence="2 3">Uncharacterized protein</fullName>
    </submittedName>
</protein>
<evidence type="ECO:0000313" key="2">
    <source>
        <dbReference type="EMBL" id="ELU06150.1"/>
    </source>
</evidence>
<name>R7UIZ0_CAPTE</name>
<dbReference type="EnsemblMetazoa" id="CapteT212759">
    <property type="protein sequence ID" value="CapteP212759"/>
    <property type="gene ID" value="CapteG212759"/>
</dbReference>
<sequence length="115" mass="13282">MHFSILMIAAILFFHGVRCEKVEKAKKKEVSPVYVYKKLRQLEKKHAVTVELLSKAVERIDRLTSDVDTLLDEWAKSSLSTRVTRSISMTSMLFNGAALFRECYKTGRNVNLMQR</sequence>
<feature type="chain" id="PRO_5008788075" evidence="1">
    <location>
        <begin position="20"/>
        <end position="115"/>
    </location>
</feature>
<evidence type="ECO:0000313" key="4">
    <source>
        <dbReference type="Proteomes" id="UP000014760"/>
    </source>
</evidence>
<reference evidence="2 4" key="2">
    <citation type="journal article" date="2013" name="Nature">
        <title>Insights into bilaterian evolution from three spiralian genomes.</title>
        <authorList>
            <person name="Simakov O."/>
            <person name="Marletaz F."/>
            <person name="Cho S.J."/>
            <person name="Edsinger-Gonzales E."/>
            <person name="Havlak P."/>
            <person name="Hellsten U."/>
            <person name="Kuo D.H."/>
            <person name="Larsson T."/>
            <person name="Lv J."/>
            <person name="Arendt D."/>
            <person name="Savage R."/>
            <person name="Osoegawa K."/>
            <person name="de Jong P."/>
            <person name="Grimwood J."/>
            <person name="Chapman J.A."/>
            <person name="Shapiro H."/>
            <person name="Aerts A."/>
            <person name="Otillar R.P."/>
            <person name="Terry A.Y."/>
            <person name="Boore J.L."/>
            <person name="Grigoriev I.V."/>
            <person name="Lindberg D.R."/>
            <person name="Seaver E.C."/>
            <person name="Weisblat D.A."/>
            <person name="Putnam N.H."/>
            <person name="Rokhsar D.S."/>
        </authorList>
    </citation>
    <scope>NUCLEOTIDE SEQUENCE</scope>
    <source>
        <strain evidence="2 4">I ESC-2004</strain>
    </source>
</reference>
<reference evidence="4" key="1">
    <citation type="submission" date="2012-12" db="EMBL/GenBank/DDBJ databases">
        <authorList>
            <person name="Hellsten U."/>
            <person name="Grimwood J."/>
            <person name="Chapman J.A."/>
            <person name="Shapiro H."/>
            <person name="Aerts A."/>
            <person name="Otillar R.P."/>
            <person name="Terry A.Y."/>
            <person name="Boore J.L."/>
            <person name="Simakov O."/>
            <person name="Marletaz F."/>
            <person name="Cho S.-J."/>
            <person name="Edsinger-Gonzales E."/>
            <person name="Havlak P."/>
            <person name="Kuo D.-H."/>
            <person name="Larsson T."/>
            <person name="Lv J."/>
            <person name="Arendt D."/>
            <person name="Savage R."/>
            <person name="Osoegawa K."/>
            <person name="de Jong P."/>
            <person name="Lindberg D.R."/>
            <person name="Seaver E.C."/>
            <person name="Weisblat D.A."/>
            <person name="Putnam N.H."/>
            <person name="Grigoriev I.V."/>
            <person name="Rokhsar D.S."/>
        </authorList>
    </citation>
    <scope>NUCLEOTIDE SEQUENCE</scope>
    <source>
        <strain evidence="4">I ESC-2004</strain>
    </source>
</reference>
<keyword evidence="4" id="KW-1185">Reference proteome</keyword>
<feature type="signal peptide" evidence="1">
    <location>
        <begin position="1"/>
        <end position="19"/>
    </location>
</feature>
<gene>
    <name evidence="2" type="ORF">CAPTEDRAFT_212759</name>
</gene>
<organism evidence="2">
    <name type="scientific">Capitella teleta</name>
    <name type="common">Polychaete worm</name>
    <dbReference type="NCBI Taxonomy" id="283909"/>
    <lineage>
        <taxon>Eukaryota</taxon>
        <taxon>Metazoa</taxon>
        <taxon>Spiralia</taxon>
        <taxon>Lophotrochozoa</taxon>
        <taxon>Annelida</taxon>
        <taxon>Polychaeta</taxon>
        <taxon>Sedentaria</taxon>
        <taxon>Scolecida</taxon>
        <taxon>Capitellidae</taxon>
        <taxon>Capitella</taxon>
    </lineage>
</organism>
<accession>R7UIZ0</accession>
<proteinExistence type="predicted"/>
<dbReference type="EMBL" id="AMQN01001272">
    <property type="status" value="NOT_ANNOTATED_CDS"/>
    <property type="molecule type" value="Genomic_DNA"/>
</dbReference>